<dbReference type="EMBL" id="QGTD01000014">
    <property type="protein sequence ID" value="PWU67501.1"/>
    <property type="molecule type" value="Genomic_DNA"/>
</dbReference>
<dbReference type="Pfam" id="PF13527">
    <property type="entry name" value="Acetyltransf_9"/>
    <property type="match status" value="1"/>
</dbReference>
<gene>
    <name evidence="2" type="ORF">DLJ74_15615</name>
</gene>
<feature type="domain" description="N-acetyltransferase" evidence="1">
    <location>
        <begin position="2"/>
        <end position="147"/>
    </location>
</feature>
<dbReference type="Proteomes" id="UP000245624">
    <property type="component" value="Unassembled WGS sequence"/>
</dbReference>
<name>A0A317KVF9_9BACI</name>
<dbReference type="RefSeq" id="WP_109985148.1">
    <property type="nucleotide sequence ID" value="NZ_JAJUIE010000073.1"/>
</dbReference>
<accession>A0A317KVF9</accession>
<dbReference type="SUPFAM" id="SSF55718">
    <property type="entry name" value="SCP-like"/>
    <property type="match status" value="1"/>
</dbReference>
<sequence length="388" mass="45749">MNQIKKLSHDHYPEIFKLSQFAFQYTLNEVELEEKEKEAERHEIWGWLEEEQLCAKVHMIPLQVNINGNKVKMGGIASVASWPEYRRGGMIKKLLLTVLQSMKENGYIISYLHPFSVPFYRRYGYELTFPYKRYQIPIETLKKKWSPNGYARRSKNYQELDKIYSTYINRYNGGLIRDEKWWQQRVIKKDTIITICYNDQNEPEGYLLYHVKDRILYVEDMAYVNSNGLKLILQLLSNHDSMVTSVEMKVPADDSLPLLVDEPRYEQKLVPYFMSRIVDVSAFLRQYRFRMTDRFHPIAIEVEDEFLPENTGTYYLTKENSDIVVSRDKPDGKCQHIYCSVQQLTSILLSYQNATNLAGLQLIQGDVTAIQTLDAIIPNKQTYFPDFF</sequence>
<dbReference type="AlphaFoldDB" id="A0A317KVF9"/>
<dbReference type="GO" id="GO:0034069">
    <property type="term" value="F:aminoglycoside N-acetyltransferase activity"/>
    <property type="evidence" value="ECO:0007669"/>
    <property type="project" value="TreeGrafter"/>
</dbReference>
<organism evidence="2 3">
    <name type="scientific">Gracilibacillus dipsosauri</name>
    <dbReference type="NCBI Taxonomy" id="178340"/>
    <lineage>
        <taxon>Bacteria</taxon>
        <taxon>Bacillati</taxon>
        <taxon>Bacillota</taxon>
        <taxon>Bacilli</taxon>
        <taxon>Bacillales</taxon>
        <taxon>Bacillaceae</taxon>
        <taxon>Gracilibacillus</taxon>
    </lineage>
</organism>
<dbReference type="SUPFAM" id="SSF55729">
    <property type="entry name" value="Acyl-CoA N-acyltransferases (Nat)"/>
    <property type="match status" value="1"/>
</dbReference>
<dbReference type="InterPro" id="IPR025559">
    <property type="entry name" value="Eis_dom"/>
</dbReference>
<dbReference type="InterPro" id="IPR051554">
    <property type="entry name" value="Acetyltransferase_Eis"/>
</dbReference>
<dbReference type="InterPro" id="IPR036527">
    <property type="entry name" value="SCP2_sterol-bd_dom_sf"/>
</dbReference>
<dbReference type="PROSITE" id="PS51186">
    <property type="entry name" value="GNAT"/>
    <property type="match status" value="1"/>
</dbReference>
<proteinExistence type="predicted"/>
<dbReference type="InterPro" id="IPR016181">
    <property type="entry name" value="Acyl_CoA_acyltransferase"/>
</dbReference>
<evidence type="ECO:0000313" key="3">
    <source>
        <dbReference type="Proteomes" id="UP000245624"/>
    </source>
</evidence>
<dbReference type="PANTHER" id="PTHR37817:SF1">
    <property type="entry name" value="N-ACETYLTRANSFERASE EIS"/>
    <property type="match status" value="1"/>
</dbReference>
<evidence type="ECO:0000313" key="2">
    <source>
        <dbReference type="EMBL" id="PWU67501.1"/>
    </source>
</evidence>
<dbReference type="OrthoDB" id="9768284at2"/>
<keyword evidence="2" id="KW-0808">Transferase</keyword>
<dbReference type="Pfam" id="PF17668">
    <property type="entry name" value="Acetyltransf_17"/>
    <property type="match status" value="1"/>
</dbReference>
<dbReference type="Gene3D" id="3.30.1050.10">
    <property type="entry name" value="SCP2 sterol-binding domain"/>
    <property type="match status" value="1"/>
</dbReference>
<comment type="caution">
    <text evidence="2">The sequence shown here is derived from an EMBL/GenBank/DDBJ whole genome shotgun (WGS) entry which is preliminary data.</text>
</comment>
<dbReference type="Gene3D" id="3.40.630.30">
    <property type="match status" value="2"/>
</dbReference>
<keyword evidence="3" id="KW-1185">Reference proteome</keyword>
<dbReference type="PANTHER" id="PTHR37817">
    <property type="entry name" value="N-ACETYLTRANSFERASE EIS"/>
    <property type="match status" value="1"/>
</dbReference>
<protein>
    <submittedName>
        <fullName evidence="2">GNAT family N-acetyltransferase</fullName>
    </submittedName>
</protein>
<dbReference type="InterPro" id="IPR041380">
    <property type="entry name" value="Acetyltransf_17"/>
</dbReference>
<reference evidence="2 3" key="1">
    <citation type="submission" date="2018-05" db="EMBL/GenBank/DDBJ databases">
        <title>Genomic analysis of Gracilibacillus dipsosauri DD1 reveals novel features of a salt-tolerant amylase.</title>
        <authorList>
            <person name="Deutch C.E."/>
            <person name="Yang S."/>
        </authorList>
    </citation>
    <scope>NUCLEOTIDE SEQUENCE [LARGE SCALE GENOMIC DNA]</scope>
    <source>
        <strain evidence="2 3">DD1</strain>
    </source>
</reference>
<dbReference type="GO" id="GO:0030649">
    <property type="term" value="P:aminoglycoside antibiotic catabolic process"/>
    <property type="evidence" value="ECO:0007669"/>
    <property type="project" value="TreeGrafter"/>
</dbReference>
<dbReference type="Pfam" id="PF13530">
    <property type="entry name" value="SCP2_2"/>
    <property type="match status" value="1"/>
</dbReference>
<dbReference type="InterPro" id="IPR000182">
    <property type="entry name" value="GNAT_dom"/>
</dbReference>
<evidence type="ECO:0000259" key="1">
    <source>
        <dbReference type="PROSITE" id="PS51186"/>
    </source>
</evidence>